<keyword evidence="3" id="KW-1185">Reference proteome</keyword>
<feature type="region of interest" description="Disordered" evidence="1">
    <location>
        <begin position="1"/>
        <end position="21"/>
    </location>
</feature>
<organism evidence="2 3">
    <name type="scientific">Pleurodeles waltl</name>
    <name type="common">Iberian ribbed newt</name>
    <dbReference type="NCBI Taxonomy" id="8319"/>
    <lineage>
        <taxon>Eukaryota</taxon>
        <taxon>Metazoa</taxon>
        <taxon>Chordata</taxon>
        <taxon>Craniata</taxon>
        <taxon>Vertebrata</taxon>
        <taxon>Euteleostomi</taxon>
        <taxon>Amphibia</taxon>
        <taxon>Batrachia</taxon>
        <taxon>Caudata</taxon>
        <taxon>Salamandroidea</taxon>
        <taxon>Salamandridae</taxon>
        <taxon>Pleurodelinae</taxon>
        <taxon>Pleurodeles</taxon>
    </lineage>
</organism>
<evidence type="ECO:0000313" key="3">
    <source>
        <dbReference type="Proteomes" id="UP001066276"/>
    </source>
</evidence>
<gene>
    <name evidence="2" type="ORF">NDU88_004872</name>
</gene>
<evidence type="ECO:0000256" key="1">
    <source>
        <dbReference type="SAM" id="MobiDB-lite"/>
    </source>
</evidence>
<accession>A0AAV7MW63</accession>
<dbReference type="EMBL" id="JANPWB010000013">
    <property type="protein sequence ID" value="KAJ1107482.1"/>
    <property type="molecule type" value="Genomic_DNA"/>
</dbReference>
<reference evidence="2" key="1">
    <citation type="journal article" date="2022" name="bioRxiv">
        <title>Sequencing and chromosome-scale assembly of the giantPleurodeles waltlgenome.</title>
        <authorList>
            <person name="Brown T."/>
            <person name="Elewa A."/>
            <person name="Iarovenko S."/>
            <person name="Subramanian E."/>
            <person name="Araus A.J."/>
            <person name="Petzold A."/>
            <person name="Susuki M."/>
            <person name="Suzuki K.-i.T."/>
            <person name="Hayashi T."/>
            <person name="Toyoda A."/>
            <person name="Oliveira C."/>
            <person name="Osipova E."/>
            <person name="Leigh N.D."/>
            <person name="Simon A."/>
            <person name="Yun M.H."/>
        </authorList>
    </citation>
    <scope>NUCLEOTIDE SEQUENCE</scope>
    <source>
        <strain evidence="2">20211129_DDA</strain>
        <tissue evidence="2">Liver</tissue>
    </source>
</reference>
<feature type="region of interest" description="Disordered" evidence="1">
    <location>
        <begin position="33"/>
        <end position="60"/>
    </location>
</feature>
<protein>
    <submittedName>
        <fullName evidence="2">Uncharacterized protein</fullName>
    </submittedName>
</protein>
<dbReference type="Proteomes" id="UP001066276">
    <property type="component" value="Chromosome 9"/>
</dbReference>
<proteinExistence type="predicted"/>
<feature type="compositionally biased region" description="Polar residues" evidence="1">
    <location>
        <begin position="35"/>
        <end position="53"/>
    </location>
</feature>
<sequence>MCRKPWSLTRSAPEGEKERPLKVGRLFMRKALASMPSTHSGNPTKRTPKSSASLPLDERNPGLGPCVESRALFPAWTRAARPDSCRCTPEEEDRGT</sequence>
<evidence type="ECO:0000313" key="2">
    <source>
        <dbReference type="EMBL" id="KAJ1107482.1"/>
    </source>
</evidence>
<dbReference type="AlphaFoldDB" id="A0AAV7MW63"/>
<comment type="caution">
    <text evidence="2">The sequence shown here is derived from an EMBL/GenBank/DDBJ whole genome shotgun (WGS) entry which is preliminary data.</text>
</comment>
<name>A0AAV7MW63_PLEWA</name>